<dbReference type="RefSeq" id="WP_092057993.1">
    <property type="nucleotide sequence ID" value="NZ_FOJJ01000038.1"/>
</dbReference>
<proteinExistence type="inferred from homology"/>
<evidence type="ECO:0000256" key="3">
    <source>
        <dbReference type="ARBA" id="ARBA00022980"/>
    </source>
</evidence>
<evidence type="ECO:0000256" key="5">
    <source>
        <dbReference type="HAMAP-Rule" id="MF_01334"/>
    </source>
</evidence>
<dbReference type="Pfam" id="PF01386">
    <property type="entry name" value="Ribosomal_L25p"/>
    <property type="match status" value="1"/>
</dbReference>
<dbReference type="NCBIfam" id="NF004128">
    <property type="entry name" value="PRK05618.1-2"/>
    <property type="match status" value="1"/>
</dbReference>
<evidence type="ECO:0000256" key="4">
    <source>
        <dbReference type="ARBA" id="ARBA00023274"/>
    </source>
</evidence>
<name>A0A550JDH8_9BACT</name>
<dbReference type="NCBIfam" id="TIGR00731">
    <property type="entry name" value="bL25_bact_ctc"/>
    <property type="match status" value="1"/>
</dbReference>
<comment type="subunit">
    <text evidence="5">Part of the 50S ribosomal subunit; part of the 5S rRNA/L5/L18/L25 subcomplex. Contacts the 5S rRNA. Binds to the 5S rRNA independently of L5 and L18.</text>
</comment>
<comment type="similarity">
    <text evidence="5">Belongs to the bacterial ribosomal protein bL25 family. CTC subfamily.</text>
</comment>
<dbReference type="InterPro" id="IPR011035">
    <property type="entry name" value="Ribosomal_bL25/Gln-tRNA_synth"/>
</dbReference>
<reference evidence="8 9" key="1">
    <citation type="submission" date="2019-07" db="EMBL/GenBank/DDBJ databases">
        <title>Insights of Desulfuromonas acetexigens electromicrobiology.</title>
        <authorList>
            <person name="Katuri K."/>
            <person name="Sapireddy V."/>
            <person name="Shaw D.R."/>
            <person name="Saikaly P."/>
        </authorList>
    </citation>
    <scope>NUCLEOTIDE SEQUENCE [LARGE SCALE GENOMIC DNA]</scope>
    <source>
        <strain evidence="8 9">2873</strain>
    </source>
</reference>
<evidence type="ECO:0000313" key="8">
    <source>
        <dbReference type="EMBL" id="TRO81263.1"/>
    </source>
</evidence>
<evidence type="ECO:0000256" key="1">
    <source>
        <dbReference type="ARBA" id="ARBA00022730"/>
    </source>
</evidence>
<dbReference type="InterPro" id="IPR001021">
    <property type="entry name" value="Ribosomal_bL25_long"/>
</dbReference>
<dbReference type="PANTHER" id="PTHR33284">
    <property type="entry name" value="RIBOSOMAL PROTEIN L25/GLN-TRNA SYNTHETASE, ANTI-CODON-BINDING DOMAIN-CONTAINING PROTEIN"/>
    <property type="match status" value="1"/>
</dbReference>
<evidence type="ECO:0000313" key="9">
    <source>
        <dbReference type="Proteomes" id="UP000317155"/>
    </source>
</evidence>
<dbReference type="EMBL" id="VJVV01000006">
    <property type="protein sequence ID" value="TRO81263.1"/>
    <property type="molecule type" value="Genomic_DNA"/>
</dbReference>
<comment type="caution">
    <text evidence="8">The sequence shown here is derived from an EMBL/GenBank/DDBJ whole genome shotgun (WGS) entry which is preliminary data.</text>
</comment>
<dbReference type="InterPro" id="IPR020056">
    <property type="entry name" value="Rbsml_bL25/Gln-tRNA_synth_N"/>
</dbReference>
<dbReference type="SUPFAM" id="SSF50715">
    <property type="entry name" value="Ribosomal protein L25-like"/>
    <property type="match status" value="1"/>
</dbReference>
<protein>
    <recommendedName>
        <fullName evidence="5">Large ribosomal subunit protein bL25</fullName>
    </recommendedName>
    <alternativeName>
        <fullName evidence="5">General stress protein CTC</fullName>
    </alternativeName>
</protein>
<keyword evidence="2 5" id="KW-0694">RNA-binding</keyword>
<dbReference type="Proteomes" id="UP000317155">
    <property type="component" value="Unassembled WGS sequence"/>
</dbReference>
<dbReference type="Gene3D" id="2.170.120.20">
    <property type="entry name" value="Ribosomal protein L25, beta domain"/>
    <property type="match status" value="1"/>
</dbReference>
<dbReference type="CDD" id="cd00495">
    <property type="entry name" value="Ribosomal_L25_TL5_CTC"/>
    <property type="match status" value="1"/>
</dbReference>
<feature type="domain" description="Large ribosomal subunit protein bL25 L25" evidence="6">
    <location>
        <begin position="6"/>
        <end position="95"/>
    </location>
</feature>
<sequence>MATAELKVTQRDRSGKGVARSLRRQGMIPAVVYGRGLTPATVAVTPKELKTAISTEAGWNTLITLQGETEYAGKVVILKDLQVDPIRRDYMHADFQVIDMTHVVNVMVPVHTLGKSAGEKVGGTLQVIRKELEVSCLPNAIPGAIEVDVTALEIGDVLHIDDLTLPAGVEVPHEVNFTVITCVGHKAEESEGTSTEETEEE</sequence>
<dbReference type="Pfam" id="PF14693">
    <property type="entry name" value="Ribosomal_TL5_C"/>
    <property type="match status" value="1"/>
</dbReference>
<accession>A0A550JDH8</accession>
<dbReference type="GO" id="GO:0008097">
    <property type="term" value="F:5S rRNA binding"/>
    <property type="evidence" value="ECO:0007669"/>
    <property type="project" value="InterPro"/>
</dbReference>
<dbReference type="Gene3D" id="2.40.240.10">
    <property type="entry name" value="Ribosomal Protein L25, Chain P"/>
    <property type="match status" value="1"/>
</dbReference>
<evidence type="ECO:0000256" key="2">
    <source>
        <dbReference type="ARBA" id="ARBA00022884"/>
    </source>
</evidence>
<dbReference type="GO" id="GO:0003735">
    <property type="term" value="F:structural constituent of ribosome"/>
    <property type="evidence" value="ECO:0007669"/>
    <property type="project" value="InterPro"/>
</dbReference>
<evidence type="ECO:0000259" key="7">
    <source>
        <dbReference type="Pfam" id="PF14693"/>
    </source>
</evidence>
<gene>
    <name evidence="5" type="primary">rplY</name>
    <name evidence="5" type="synonym">ctc</name>
    <name evidence="8" type="ORF">FL622_10175</name>
</gene>
<evidence type="ECO:0000259" key="6">
    <source>
        <dbReference type="Pfam" id="PF01386"/>
    </source>
</evidence>
<dbReference type="InterPro" id="IPR037121">
    <property type="entry name" value="Ribosomal_bL25_C"/>
</dbReference>
<dbReference type="HAMAP" id="MF_01334">
    <property type="entry name" value="Ribosomal_bL25_CTC"/>
    <property type="match status" value="1"/>
</dbReference>
<dbReference type="GO" id="GO:0022625">
    <property type="term" value="C:cytosolic large ribosomal subunit"/>
    <property type="evidence" value="ECO:0007669"/>
    <property type="project" value="TreeGrafter"/>
</dbReference>
<keyword evidence="3 5" id="KW-0689">Ribosomal protein</keyword>
<keyword evidence="9" id="KW-1185">Reference proteome</keyword>
<keyword evidence="4 5" id="KW-0687">Ribonucleoprotein</keyword>
<comment type="function">
    <text evidence="5">This is one of the proteins that binds to the 5S RNA in the ribosome where it forms part of the central protuberance.</text>
</comment>
<dbReference type="AlphaFoldDB" id="A0A550JDH8"/>
<feature type="domain" description="Large ribosomal subunit protein bL25 beta" evidence="7">
    <location>
        <begin position="104"/>
        <end position="184"/>
    </location>
</feature>
<keyword evidence="1 5" id="KW-0699">rRNA-binding</keyword>
<dbReference type="InterPro" id="IPR020930">
    <property type="entry name" value="Ribosomal_uL5_bac-type"/>
</dbReference>
<dbReference type="InterPro" id="IPR029751">
    <property type="entry name" value="Ribosomal_L25_dom"/>
</dbReference>
<dbReference type="GO" id="GO:0006412">
    <property type="term" value="P:translation"/>
    <property type="evidence" value="ECO:0007669"/>
    <property type="project" value="UniProtKB-UniRule"/>
</dbReference>
<organism evidence="8 9">
    <name type="scientific">Trichloromonas acetexigens</name>
    <dbReference type="NCBI Taxonomy" id="38815"/>
    <lineage>
        <taxon>Bacteria</taxon>
        <taxon>Pseudomonadati</taxon>
        <taxon>Thermodesulfobacteriota</taxon>
        <taxon>Desulfuromonadia</taxon>
        <taxon>Desulfuromonadales</taxon>
        <taxon>Trichloromonadaceae</taxon>
        <taxon>Trichloromonas</taxon>
    </lineage>
</organism>
<dbReference type="InterPro" id="IPR020057">
    <property type="entry name" value="Ribosomal_bL25_b-dom"/>
</dbReference>
<dbReference type="PANTHER" id="PTHR33284:SF1">
    <property type="entry name" value="RIBOSOMAL PROTEIN L25_GLN-TRNA SYNTHETASE, ANTI-CODON-BINDING DOMAIN-CONTAINING PROTEIN"/>
    <property type="match status" value="1"/>
</dbReference>
<dbReference type="OrthoDB" id="9786489at2"/>